<sequence length="462" mass="51867">MKRLILSLAFMTLAACASHQTPADKQATLLAQPFTPNSLMREGDVINFQVFAPSEPDMPFWQSFQFSAACSQPQVNLVYSFMLRRLYPGNPGHYIPAIALPARYHATLLDNRDFNQACKNLPRPDWRQIAETDGERWLLLDNNSLQKQGNQVQFWAAHDEPKARLTQLNSAPFTQTRERYTMDCGARSSTLLARYYLNANNEVTDGKIEMFPKAQAITVAHEDQLKLFELVCNAPTTIASLPVPKSRSKAPVTADALPDINPAVLKNIEQLHMPAPATPLTYIELAGTISNTKKSWPERTEYFLSTDPATQQLAIIHKSENLNGRQINWRGLLRLSGREQAKLSQNTIVVNSLSFRGDWQHMTVGSQLGYTQQGSLTSNLIGTLGEEPKTIDCTVDSEGPAKRLNPDLSGNAKALSCRDQRKSTTPVPMEHYYYLVDYGFFYHASTDKNDYISIDMHVQNVK</sequence>
<dbReference type="AlphaFoldDB" id="A0A0L1MGY0"/>
<organism evidence="3 4">
    <name type="scientific">Pseudomonas syringae</name>
    <dbReference type="NCBI Taxonomy" id="317"/>
    <lineage>
        <taxon>Bacteria</taxon>
        <taxon>Pseudomonadati</taxon>
        <taxon>Pseudomonadota</taxon>
        <taxon>Gammaproteobacteria</taxon>
        <taxon>Pseudomonadales</taxon>
        <taxon>Pseudomonadaceae</taxon>
        <taxon>Pseudomonas</taxon>
    </lineage>
</organism>
<evidence type="ECO:0000313" key="4">
    <source>
        <dbReference type="Proteomes" id="UP000036955"/>
    </source>
</evidence>
<gene>
    <name evidence="3" type="ORF">ACS77_10875</name>
</gene>
<evidence type="ECO:0000259" key="2">
    <source>
        <dbReference type="Pfam" id="PF16747"/>
    </source>
</evidence>
<dbReference type="Pfam" id="PF16747">
    <property type="entry name" value="Adhesin_E"/>
    <property type="match status" value="1"/>
</dbReference>
<dbReference type="PATRIC" id="fig|317.197.peg.1498"/>
<feature type="chain" id="PRO_5005556101" evidence="1">
    <location>
        <begin position="18"/>
        <end position="462"/>
    </location>
</feature>
<dbReference type="EMBL" id="LFQK01000020">
    <property type="protein sequence ID" value="KNH27651.1"/>
    <property type="molecule type" value="Genomic_DNA"/>
</dbReference>
<name>A0A0L1MGY0_PSESX</name>
<protein>
    <submittedName>
        <fullName evidence="3">Lipoprotein</fullName>
    </submittedName>
</protein>
<reference evidence="3 4" key="1">
    <citation type="submission" date="2015-06" db="EMBL/GenBank/DDBJ databases">
        <authorList>
            <person name="Hoefler B.C."/>
            <person name="Straight P.D."/>
        </authorList>
    </citation>
    <scope>NUCLEOTIDE SEQUENCE [LARGE SCALE GENOMIC DNA]</scope>
    <source>
        <strain evidence="3 4">Riq4</strain>
    </source>
</reference>
<dbReference type="PROSITE" id="PS51257">
    <property type="entry name" value="PROKAR_LIPOPROTEIN"/>
    <property type="match status" value="1"/>
</dbReference>
<evidence type="ECO:0000313" key="3">
    <source>
        <dbReference type="EMBL" id="KNH27651.1"/>
    </source>
</evidence>
<evidence type="ECO:0000256" key="1">
    <source>
        <dbReference type="SAM" id="SignalP"/>
    </source>
</evidence>
<comment type="caution">
    <text evidence="3">The sequence shown here is derived from an EMBL/GenBank/DDBJ whole genome shotgun (WGS) entry which is preliminary data.</text>
</comment>
<keyword evidence="1" id="KW-0732">Signal</keyword>
<dbReference type="Proteomes" id="UP000036955">
    <property type="component" value="Unassembled WGS sequence"/>
</dbReference>
<feature type="signal peptide" evidence="1">
    <location>
        <begin position="1"/>
        <end position="17"/>
    </location>
</feature>
<proteinExistence type="predicted"/>
<feature type="domain" description="Surface-adhesin protein E-like" evidence="2">
    <location>
        <begin position="126"/>
        <end position="201"/>
    </location>
</feature>
<keyword evidence="3" id="KW-0449">Lipoprotein</keyword>
<dbReference type="OrthoDB" id="6992273at2"/>
<accession>A0A0L1MGY0</accession>
<dbReference type="InterPro" id="IPR031939">
    <property type="entry name" value="Adhesin_E-like"/>
</dbReference>